<keyword evidence="3" id="KW-1185">Reference proteome</keyword>
<evidence type="ECO:0000256" key="1">
    <source>
        <dbReference type="SAM" id="Phobius"/>
    </source>
</evidence>
<name>A0A3A1P3G5_9SPHN</name>
<dbReference type="Proteomes" id="UP000265366">
    <property type="component" value="Unassembled WGS sequence"/>
</dbReference>
<feature type="transmembrane region" description="Helical" evidence="1">
    <location>
        <begin position="37"/>
        <end position="61"/>
    </location>
</feature>
<keyword evidence="1" id="KW-1133">Transmembrane helix</keyword>
<dbReference type="RefSeq" id="WP_119594791.1">
    <property type="nucleotide sequence ID" value="NZ_QXFM01000142.1"/>
</dbReference>
<keyword evidence="1" id="KW-0812">Transmembrane</keyword>
<proteinExistence type="predicted"/>
<feature type="transmembrane region" description="Helical" evidence="1">
    <location>
        <begin position="12"/>
        <end position="31"/>
    </location>
</feature>
<accession>A0A3A1P3G5</accession>
<organism evidence="2 3">
    <name type="scientific">Aurantiacibacter xanthus</name>
    <dbReference type="NCBI Taxonomy" id="1784712"/>
    <lineage>
        <taxon>Bacteria</taxon>
        <taxon>Pseudomonadati</taxon>
        <taxon>Pseudomonadota</taxon>
        <taxon>Alphaproteobacteria</taxon>
        <taxon>Sphingomonadales</taxon>
        <taxon>Erythrobacteraceae</taxon>
        <taxon>Aurantiacibacter</taxon>
    </lineage>
</organism>
<sequence length="214" mass="23937">MYQLVGPLKVAGVVATLAALIALAQFFLWPIDELTQLWRIASSSVSIATAFVVVVGQTAIFPKICKLGMVRSVFPPIDGEWRGTFRSNYPVIAKAFGLEAPAEGQEIVAKFVIEARLFKVRIHAVSLLPKPDYMRSDSTAFSIMRCSHTDRDIVHYVYDAFVGDPDNSDVDRFYGAARLTIIDDADELRLEGTYWTDRNWVRGYNTAGSLILRR</sequence>
<protein>
    <submittedName>
        <fullName evidence="2">Uncharacterized protein</fullName>
    </submittedName>
</protein>
<gene>
    <name evidence="2" type="ORF">D2V17_19430</name>
</gene>
<keyword evidence="1" id="KW-0472">Membrane</keyword>
<dbReference type="OrthoDB" id="8453584at2"/>
<comment type="caution">
    <text evidence="2">The sequence shown here is derived from an EMBL/GenBank/DDBJ whole genome shotgun (WGS) entry which is preliminary data.</text>
</comment>
<dbReference type="AlphaFoldDB" id="A0A3A1P3G5"/>
<evidence type="ECO:0000313" key="2">
    <source>
        <dbReference type="EMBL" id="RIV80485.1"/>
    </source>
</evidence>
<reference evidence="2 3" key="1">
    <citation type="submission" date="2018-08" db="EMBL/GenBank/DDBJ databases">
        <title>Erythrobacter zhengii sp.nov., a bacterium isolated from deep-sea sediment.</title>
        <authorList>
            <person name="Fang C."/>
            <person name="Wu Y.-H."/>
            <person name="Sun C."/>
            <person name="Wang H."/>
            <person name="Cheng H."/>
            <person name="Meng F.-X."/>
            <person name="Wang C.-S."/>
            <person name="Xu X.-W."/>
        </authorList>
    </citation>
    <scope>NUCLEOTIDE SEQUENCE [LARGE SCALE GENOMIC DNA]</scope>
    <source>
        <strain evidence="2 3">CCTCC AB 2015396</strain>
    </source>
</reference>
<dbReference type="EMBL" id="QXFM01000142">
    <property type="protein sequence ID" value="RIV80485.1"/>
    <property type="molecule type" value="Genomic_DNA"/>
</dbReference>
<evidence type="ECO:0000313" key="3">
    <source>
        <dbReference type="Proteomes" id="UP000265366"/>
    </source>
</evidence>